<proteinExistence type="predicted"/>
<dbReference type="AlphaFoldDB" id="A0A1W2CP98"/>
<dbReference type="InterPro" id="IPR038056">
    <property type="entry name" value="YjbR-like_sf"/>
</dbReference>
<dbReference type="Proteomes" id="UP000192678">
    <property type="component" value="Unassembled WGS sequence"/>
</dbReference>
<sequence length="116" mass="13710">MKEINFNPADFESLRQIALQFPDASDSLSHYDTPSVKIKKNLLARLHENGEFIAIRTDFESRDYFLEHYPEVFFITPHYSDYPYICMYVRGYNLEVLKEVLETGYKAITTKKDKKT</sequence>
<organism evidence="1 2">
    <name type="scientific">Pedobacter nyackensis</name>
    <dbReference type="NCBI Taxonomy" id="475255"/>
    <lineage>
        <taxon>Bacteria</taxon>
        <taxon>Pseudomonadati</taxon>
        <taxon>Bacteroidota</taxon>
        <taxon>Sphingobacteriia</taxon>
        <taxon>Sphingobacteriales</taxon>
        <taxon>Sphingobacteriaceae</taxon>
        <taxon>Pedobacter</taxon>
    </lineage>
</organism>
<dbReference type="STRING" id="475255.SAMN04488101_10459"/>
<dbReference type="EMBL" id="FWYB01000004">
    <property type="protein sequence ID" value="SMC87021.1"/>
    <property type="molecule type" value="Genomic_DNA"/>
</dbReference>
<name>A0A1W2CP98_9SPHI</name>
<accession>A0A1W2CP98</accession>
<evidence type="ECO:0000313" key="2">
    <source>
        <dbReference type="Proteomes" id="UP000192678"/>
    </source>
</evidence>
<gene>
    <name evidence="1" type="ORF">SAMN04488101_10459</name>
</gene>
<dbReference type="RefSeq" id="WP_084289177.1">
    <property type="nucleotide sequence ID" value="NZ_FWYB01000004.1"/>
</dbReference>
<dbReference type="SUPFAM" id="SSF142906">
    <property type="entry name" value="YjbR-like"/>
    <property type="match status" value="1"/>
</dbReference>
<reference evidence="1 2" key="1">
    <citation type="submission" date="2017-04" db="EMBL/GenBank/DDBJ databases">
        <authorList>
            <person name="Afonso C.L."/>
            <person name="Miller P.J."/>
            <person name="Scott M.A."/>
            <person name="Spackman E."/>
            <person name="Goraichik I."/>
            <person name="Dimitrov K.M."/>
            <person name="Suarez D.L."/>
            <person name="Swayne D.E."/>
        </authorList>
    </citation>
    <scope>NUCLEOTIDE SEQUENCE [LARGE SCALE GENOMIC DNA]</scope>
    <source>
        <strain evidence="1 2">DSM 19625</strain>
    </source>
</reference>
<evidence type="ECO:0008006" key="3">
    <source>
        <dbReference type="Google" id="ProtNLM"/>
    </source>
</evidence>
<evidence type="ECO:0000313" key="1">
    <source>
        <dbReference type="EMBL" id="SMC87021.1"/>
    </source>
</evidence>
<keyword evidence="2" id="KW-1185">Reference proteome</keyword>
<protein>
    <recommendedName>
        <fullName evidence="3">YjbR protein</fullName>
    </recommendedName>
</protein>
<dbReference type="OrthoDB" id="954305at2"/>